<gene>
    <name evidence="7" type="ORF">CSKR_113984</name>
</gene>
<sequence length="750" mass="84930">MSVKRPVLHSAPMSTRELVDETRSDYSCFNVVHLATARASELAAFEAEVNVTTAHAITCLQRLPVRLRRRAASHRVNRLPRRLHRHFQQPLKNNKGQLVAAQPKRVKLKSRRYRRRHLRLLAMATRIAATSSGYSELNSNRKTLWLPTHLWHAKRYHMINIWGWRLPQAPNDKIFKACQDAALNGCLVFDLSYWNCFELTGTELALASCLKSVSRVCPTFTQYSVPLSTNGTPEVPCEQPGLLFADIRAEGILDITRPVLGPIRILWGPRNEPHEGHRRVYVWNHPEMSADAWQLLVTCSQTEGICIRNLTGRVSRLCTLGRQSHQLLADVFSPQNPDFGVGDWKLWEEITKRVRQASCLPLGAVLFLSNCKEFRENRPALKIRNRDWIVEPTGSKEQASETTHLSLSGARLSWSDFSCIGPTKPGNFSDFFADTRTAESSSPEGVNVILVQNATPSILTNNPHSVGWDLILIRSRAMDHLAEVPNLREALSVRDLLIACVYRGAEVGGLREWQYWSTVQTQGNGWLTSYPYFLWPDTPGGRKSDEEMSTERQQVFSRRPPNLRPDYTRLGTPNPFHTPWNELIRDNLPSSHVDTKCTYFVLRDPCFLRLVVQRMISGDPRARLTLDQLVTHHPNLPYALVPVQVDAIGRGIPKPCATLYCPIDEQDFLDASKTDHVRERESSKATRSVLGYVQTGGFNYSLGRATGLAFISLAAVVRTMHSSNVHGLTRMLMKNTRTVRLRPVRISVLL</sequence>
<dbReference type="InterPro" id="IPR012590">
    <property type="entry name" value="POPLD_dom"/>
</dbReference>
<dbReference type="Pfam" id="PF08170">
    <property type="entry name" value="POPLD"/>
    <property type="match status" value="1"/>
</dbReference>
<dbReference type="EMBL" id="NIRI02000056">
    <property type="protein sequence ID" value="KAG5445821.1"/>
    <property type="molecule type" value="Genomic_DNA"/>
</dbReference>
<dbReference type="STRING" id="79923.A0A419PEG7"/>
<proteinExistence type="predicted"/>
<evidence type="ECO:0000256" key="1">
    <source>
        <dbReference type="ARBA" id="ARBA00004123"/>
    </source>
</evidence>
<feature type="domain" description="Pop1 N-terminal" evidence="4">
    <location>
        <begin position="140"/>
        <end position="201"/>
    </location>
</feature>
<evidence type="ECO:0000256" key="3">
    <source>
        <dbReference type="ARBA" id="ARBA00023242"/>
    </source>
</evidence>
<name>A0A419PEG7_CLOSI</name>
<dbReference type="Pfam" id="PF22770">
    <property type="entry name" value="POP1_C"/>
    <property type="match status" value="1"/>
</dbReference>
<feature type="domain" description="Pop1 N-terminal" evidence="4">
    <location>
        <begin position="36"/>
        <end position="128"/>
    </location>
</feature>
<comment type="caution">
    <text evidence="7">The sequence shown here is derived from an EMBL/GenBank/DDBJ whole genome shotgun (WGS) entry which is preliminary data.</text>
</comment>
<dbReference type="Pfam" id="PF06978">
    <property type="entry name" value="POP1_N"/>
    <property type="match status" value="2"/>
</dbReference>
<reference evidence="7 8" key="2">
    <citation type="journal article" date="2021" name="Genomics">
        <title>High-quality reference genome for Clonorchis sinensis.</title>
        <authorList>
            <person name="Young N.D."/>
            <person name="Stroehlein A.J."/>
            <person name="Kinkar L."/>
            <person name="Wang T."/>
            <person name="Sohn W.M."/>
            <person name="Chang B.C.H."/>
            <person name="Kaur P."/>
            <person name="Weisz D."/>
            <person name="Dudchenko O."/>
            <person name="Aiden E.L."/>
            <person name="Korhonen P.K."/>
            <person name="Gasser R.B."/>
        </authorList>
    </citation>
    <scope>NUCLEOTIDE SEQUENCE [LARGE SCALE GENOMIC DNA]</scope>
    <source>
        <strain evidence="7">Cs-k2</strain>
    </source>
</reference>
<dbReference type="OrthoDB" id="442863at2759"/>
<organism evidence="7 8">
    <name type="scientific">Clonorchis sinensis</name>
    <name type="common">Chinese liver fluke</name>
    <dbReference type="NCBI Taxonomy" id="79923"/>
    <lineage>
        <taxon>Eukaryota</taxon>
        <taxon>Metazoa</taxon>
        <taxon>Spiralia</taxon>
        <taxon>Lophotrochozoa</taxon>
        <taxon>Platyhelminthes</taxon>
        <taxon>Trematoda</taxon>
        <taxon>Digenea</taxon>
        <taxon>Opisthorchiida</taxon>
        <taxon>Opisthorchiata</taxon>
        <taxon>Opisthorchiidae</taxon>
        <taxon>Clonorchis</taxon>
    </lineage>
</organism>
<accession>A0A419PEG7</accession>
<keyword evidence="8" id="KW-1185">Reference proteome</keyword>
<dbReference type="PANTHER" id="PTHR22731:SF3">
    <property type="entry name" value="RIBONUCLEASES P_MRP PROTEIN SUBUNIT POP1"/>
    <property type="match status" value="1"/>
</dbReference>
<feature type="domain" description="POP1 C-terminal" evidence="6">
    <location>
        <begin position="682"/>
        <end position="749"/>
    </location>
</feature>
<protein>
    <submittedName>
        <fullName evidence="7">Ribonucleases P/MRP protein subunit pop1</fullName>
    </submittedName>
</protein>
<evidence type="ECO:0000313" key="7">
    <source>
        <dbReference type="EMBL" id="KAG5445821.1"/>
    </source>
</evidence>
<dbReference type="InParanoid" id="A0A419PEG7"/>
<evidence type="ECO:0000259" key="5">
    <source>
        <dbReference type="Pfam" id="PF08170"/>
    </source>
</evidence>
<dbReference type="GO" id="GO:0005655">
    <property type="term" value="C:nucleolar ribonuclease P complex"/>
    <property type="evidence" value="ECO:0007669"/>
    <property type="project" value="InterPro"/>
</dbReference>
<dbReference type="FunCoup" id="A0A419PEG7">
    <property type="interactions" value="892"/>
</dbReference>
<keyword evidence="3" id="KW-0539">Nucleus</keyword>
<evidence type="ECO:0000259" key="4">
    <source>
        <dbReference type="Pfam" id="PF06978"/>
    </source>
</evidence>
<dbReference type="GO" id="GO:0000172">
    <property type="term" value="C:ribonuclease MRP complex"/>
    <property type="evidence" value="ECO:0007669"/>
    <property type="project" value="InterPro"/>
</dbReference>
<evidence type="ECO:0000256" key="2">
    <source>
        <dbReference type="ARBA" id="ARBA00022694"/>
    </source>
</evidence>
<dbReference type="AlphaFoldDB" id="A0A419PEG7"/>
<dbReference type="GO" id="GO:0001682">
    <property type="term" value="P:tRNA 5'-leader removal"/>
    <property type="evidence" value="ECO:0007669"/>
    <property type="project" value="InterPro"/>
</dbReference>
<comment type="subcellular location">
    <subcellularLocation>
        <location evidence="1">Nucleus</location>
    </subcellularLocation>
</comment>
<dbReference type="InterPro" id="IPR039182">
    <property type="entry name" value="Pop1"/>
</dbReference>
<dbReference type="InterPro" id="IPR009723">
    <property type="entry name" value="Pop1_N"/>
</dbReference>
<keyword evidence="2" id="KW-0819">tRNA processing</keyword>
<dbReference type="InterPro" id="IPR055079">
    <property type="entry name" value="POP1_C"/>
</dbReference>
<evidence type="ECO:0000313" key="8">
    <source>
        <dbReference type="Proteomes" id="UP000286415"/>
    </source>
</evidence>
<feature type="domain" description="POPLD" evidence="5">
    <location>
        <begin position="494"/>
        <end position="580"/>
    </location>
</feature>
<reference evidence="7 8" key="1">
    <citation type="journal article" date="2018" name="Biotechnol. Adv.">
        <title>Improved genomic resources and new bioinformatic workflow for the carcinogenic parasite Clonorchis sinensis: Biotechnological implications.</title>
        <authorList>
            <person name="Wang D."/>
            <person name="Korhonen P.K."/>
            <person name="Gasser R.B."/>
            <person name="Young N.D."/>
        </authorList>
    </citation>
    <scope>NUCLEOTIDE SEQUENCE [LARGE SCALE GENOMIC DNA]</scope>
    <source>
        <strain evidence="7">Cs-k2</strain>
    </source>
</reference>
<evidence type="ECO:0000259" key="6">
    <source>
        <dbReference type="Pfam" id="PF22770"/>
    </source>
</evidence>
<dbReference type="Proteomes" id="UP000286415">
    <property type="component" value="Unassembled WGS sequence"/>
</dbReference>
<dbReference type="PANTHER" id="PTHR22731">
    <property type="entry name" value="RIBONUCLEASES P/MRP PROTEIN SUBUNIT POP1"/>
    <property type="match status" value="1"/>
</dbReference>